<dbReference type="AlphaFoldDB" id="A0A0L8L3C8"/>
<dbReference type="EMBL" id="LGUP01000059">
    <property type="protein sequence ID" value="KOG32723.1"/>
    <property type="molecule type" value="Genomic_DNA"/>
</dbReference>
<comment type="caution">
    <text evidence="2">The sequence shown here is derived from an EMBL/GenBank/DDBJ whole genome shotgun (WGS) entry which is preliminary data.</text>
</comment>
<organism evidence="2 3">
    <name type="scientific">Streptomyces viridochromogenes</name>
    <dbReference type="NCBI Taxonomy" id="1938"/>
    <lineage>
        <taxon>Bacteria</taxon>
        <taxon>Bacillati</taxon>
        <taxon>Actinomycetota</taxon>
        <taxon>Actinomycetes</taxon>
        <taxon>Kitasatosporales</taxon>
        <taxon>Streptomycetaceae</taxon>
        <taxon>Streptomyces</taxon>
    </lineage>
</organism>
<sequence length="246" mass="27192">MRHRHRRVRPSAKRSGPARDCPVTGSGDHTAQVVEEKPGLRAAGEQGRGLRIQIAQQSEARAVARDAPQLFLDPFDGLRHLRRARVDTYREQIGEPADRAGQIIVTVPPMPFDIKQQPAVTDAVANRDGQRGQQNVVDIAMEGGGRGCGQPGRRQGDGEAVRSGYRVQCRVERAAAERPVVRQRLGPVGEFAEQRRFVGAEHLPLRPVAQRGPDRGHVTALPRRPQVRQQHPPGHSVHREVVSDQE</sequence>
<feature type="compositionally biased region" description="Basic and acidic residues" evidence="1">
    <location>
        <begin position="237"/>
        <end position="246"/>
    </location>
</feature>
<dbReference type="Proteomes" id="UP000037023">
    <property type="component" value="Unassembled WGS sequence"/>
</dbReference>
<evidence type="ECO:0000256" key="1">
    <source>
        <dbReference type="SAM" id="MobiDB-lite"/>
    </source>
</evidence>
<proteinExistence type="predicted"/>
<reference evidence="2 3" key="1">
    <citation type="submission" date="2015-06" db="EMBL/GenBank/DDBJ databases">
        <authorList>
            <person name="Hoefler B.C."/>
            <person name="Straight P.D."/>
        </authorList>
    </citation>
    <scope>NUCLEOTIDE SEQUENCE [LARGE SCALE GENOMIC DNA]</scope>
    <source>
        <strain evidence="2 3">NRRL 3427</strain>
    </source>
</reference>
<gene>
    <name evidence="2" type="ORF">ADK34_08700</name>
</gene>
<feature type="compositionally biased region" description="Low complexity" evidence="1">
    <location>
        <begin position="222"/>
        <end position="233"/>
    </location>
</feature>
<evidence type="ECO:0000313" key="2">
    <source>
        <dbReference type="EMBL" id="KOG32723.1"/>
    </source>
</evidence>
<feature type="region of interest" description="Disordered" evidence="1">
    <location>
        <begin position="1"/>
        <end position="47"/>
    </location>
</feature>
<feature type="region of interest" description="Disordered" evidence="1">
    <location>
        <begin position="204"/>
        <end position="246"/>
    </location>
</feature>
<evidence type="ECO:0000313" key="3">
    <source>
        <dbReference type="Proteomes" id="UP000037023"/>
    </source>
</evidence>
<feature type="compositionally biased region" description="Basic residues" evidence="1">
    <location>
        <begin position="1"/>
        <end position="12"/>
    </location>
</feature>
<protein>
    <submittedName>
        <fullName evidence="2">Uncharacterized protein</fullName>
    </submittedName>
</protein>
<accession>A0A0L8L3C8</accession>
<name>A0A0L8L3C8_STRVR</name>